<protein>
    <recommendedName>
        <fullName evidence="4">DUF4292 domain-containing protein</fullName>
    </recommendedName>
</protein>
<reference evidence="2 3" key="1">
    <citation type="submission" date="2016-10" db="EMBL/GenBank/DDBJ databases">
        <authorList>
            <person name="de Groot N.N."/>
        </authorList>
    </citation>
    <scope>NUCLEOTIDE SEQUENCE [LARGE SCALE GENOMIC DNA]</scope>
    <source>
        <strain evidence="2 3">DSM 25232</strain>
    </source>
</reference>
<accession>A0A1H7PJC2</accession>
<name>A0A1H7PJC2_AQUAM</name>
<dbReference type="AlphaFoldDB" id="A0A1H7PJC2"/>
<organism evidence="2 3">
    <name type="scientific">Aquimarina amphilecti</name>
    <dbReference type="NCBI Taxonomy" id="1038014"/>
    <lineage>
        <taxon>Bacteria</taxon>
        <taxon>Pseudomonadati</taxon>
        <taxon>Bacteroidota</taxon>
        <taxon>Flavobacteriia</taxon>
        <taxon>Flavobacteriales</taxon>
        <taxon>Flavobacteriaceae</taxon>
        <taxon>Aquimarina</taxon>
    </lineage>
</organism>
<evidence type="ECO:0000313" key="2">
    <source>
        <dbReference type="EMBL" id="SEL35863.1"/>
    </source>
</evidence>
<evidence type="ECO:0000313" key="3">
    <source>
        <dbReference type="Proteomes" id="UP000198521"/>
    </source>
</evidence>
<dbReference type="Proteomes" id="UP000198521">
    <property type="component" value="Unassembled WGS sequence"/>
</dbReference>
<keyword evidence="1" id="KW-0732">Signal</keyword>
<feature type="signal peptide" evidence="1">
    <location>
        <begin position="1"/>
        <end position="21"/>
    </location>
</feature>
<sequence length="268" mass="31956">MVMKWKLIVFLTFFWVNFSFTQENEATMTAIKDQIEIIDSYIESDVFSLDPEEFLDQIADHGAELNGYYEHERLKKIIRNIGMPNAMVITVFYFWNDQLIHVNYKQRQYMETKNSDGFVVMDYSNAFTKFESKHYFDKGNEIYKIVSGQAVTNIEPEETFVSYSLRMKSLLDNKFKNRGTYEALQGKWINVQFPDEHMIFEETIRFNFRDGKFLKRLKVKIKDDIMHCSSPKDKYVYKYKIESLNEFELVVKDLQDTSSSLVLYKKVE</sequence>
<evidence type="ECO:0000256" key="1">
    <source>
        <dbReference type="SAM" id="SignalP"/>
    </source>
</evidence>
<dbReference type="STRING" id="1038014.SAMN04487910_2229"/>
<dbReference type="EMBL" id="FOAB01000004">
    <property type="protein sequence ID" value="SEL35863.1"/>
    <property type="molecule type" value="Genomic_DNA"/>
</dbReference>
<feature type="chain" id="PRO_5011576568" description="DUF4292 domain-containing protein" evidence="1">
    <location>
        <begin position="22"/>
        <end position="268"/>
    </location>
</feature>
<evidence type="ECO:0008006" key="4">
    <source>
        <dbReference type="Google" id="ProtNLM"/>
    </source>
</evidence>
<keyword evidence="3" id="KW-1185">Reference proteome</keyword>
<proteinExistence type="predicted"/>
<gene>
    <name evidence="2" type="ORF">SAMN04487910_2229</name>
</gene>